<dbReference type="Proteomes" id="UP000646745">
    <property type="component" value="Unassembled WGS sequence"/>
</dbReference>
<keyword evidence="1" id="KW-0732">Signal</keyword>
<proteinExistence type="predicted"/>
<accession>A0ABQ3E935</accession>
<evidence type="ECO:0000313" key="3">
    <source>
        <dbReference type="Proteomes" id="UP000646745"/>
    </source>
</evidence>
<evidence type="ECO:0008006" key="4">
    <source>
        <dbReference type="Google" id="ProtNLM"/>
    </source>
</evidence>
<reference evidence="3" key="1">
    <citation type="journal article" date="2019" name="Int. J. Syst. Evol. Microbiol.">
        <title>The Global Catalogue of Microorganisms (GCM) 10K type strain sequencing project: providing services to taxonomists for standard genome sequencing and annotation.</title>
        <authorList>
            <consortium name="The Broad Institute Genomics Platform"/>
            <consortium name="The Broad Institute Genome Sequencing Center for Infectious Disease"/>
            <person name="Wu L."/>
            <person name="Ma J."/>
        </authorList>
    </citation>
    <scope>NUCLEOTIDE SEQUENCE [LARGE SCALE GENOMIC DNA]</scope>
    <source>
        <strain evidence="3">KCTC 32998</strain>
    </source>
</reference>
<protein>
    <recommendedName>
        <fullName evidence="4">Outer membrane protein assembly factor BamE</fullName>
    </recommendedName>
</protein>
<evidence type="ECO:0000256" key="1">
    <source>
        <dbReference type="SAM" id="SignalP"/>
    </source>
</evidence>
<dbReference type="EMBL" id="BMZI01000007">
    <property type="protein sequence ID" value="GHB30442.1"/>
    <property type="molecule type" value="Genomic_DNA"/>
</dbReference>
<evidence type="ECO:0000313" key="2">
    <source>
        <dbReference type="EMBL" id="GHB30442.1"/>
    </source>
</evidence>
<dbReference type="PROSITE" id="PS51257">
    <property type="entry name" value="PROKAR_LIPOPROTEIN"/>
    <property type="match status" value="1"/>
</dbReference>
<name>A0ABQ3E935_9GAMM</name>
<sequence length="127" mass="13934">MRTALIAIAMASLLAGCASYGNQKLGDETEASVATKIHENETTQADLLSMLGSPTDKSFREDGREEWTYVYSEMSADAVNFIPFVGLFGTSNSGTLKKLNVIFNENDTVWRYAMTESDNDVKSGVFK</sequence>
<dbReference type="RefSeq" id="WP_189445682.1">
    <property type="nucleotide sequence ID" value="NZ_BMZI01000007.1"/>
</dbReference>
<organism evidence="2 3">
    <name type="scientific">Salinicola rhizosphaerae</name>
    <dbReference type="NCBI Taxonomy" id="1443141"/>
    <lineage>
        <taxon>Bacteria</taxon>
        <taxon>Pseudomonadati</taxon>
        <taxon>Pseudomonadota</taxon>
        <taxon>Gammaproteobacteria</taxon>
        <taxon>Oceanospirillales</taxon>
        <taxon>Halomonadaceae</taxon>
        <taxon>Salinicola</taxon>
    </lineage>
</organism>
<gene>
    <name evidence="2" type="ORF">GCM10009038_31530</name>
</gene>
<feature type="signal peptide" evidence="1">
    <location>
        <begin position="1"/>
        <end position="20"/>
    </location>
</feature>
<keyword evidence="3" id="KW-1185">Reference proteome</keyword>
<feature type="chain" id="PRO_5047130116" description="Outer membrane protein assembly factor BamE" evidence="1">
    <location>
        <begin position="21"/>
        <end position="127"/>
    </location>
</feature>
<comment type="caution">
    <text evidence="2">The sequence shown here is derived from an EMBL/GenBank/DDBJ whole genome shotgun (WGS) entry which is preliminary data.</text>
</comment>